<dbReference type="Proteomes" id="UP000250043">
    <property type="component" value="Unassembled WGS sequence"/>
</dbReference>
<dbReference type="AlphaFoldDB" id="A0A8E2AIZ3"/>
<gene>
    <name evidence="1" type="ORF">OBBRIDRAFT_314365</name>
</gene>
<accession>A0A8E2AIZ3</accession>
<name>A0A8E2AIZ3_9APHY</name>
<proteinExistence type="predicted"/>
<organism evidence="1 2">
    <name type="scientific">Obba rivulosa</name>
    <dbReference type="NCBI Taxonomy" id="1052685"/>
    <lineage>
        <taxon>Eukaryota</taxon>
        <taxon>Fungi</taxon>
        <taxon>Dikarya</taxon>
        <taxon>Basidiomycota</taxon>
        <taxon>Agaricomycotina</taxon>
        <taxon>Agaricomycetes</taxon>
        <taxon>Polyporales</taxon>
        <taxon>Gelatoporiaceae</taxon>
        <taxon>Obba</taxon>
    </lineage>
</organism>
<reference evidence="1 2" key="1">
    <citation type="submission" date="2016-07" db="EMBL/GenBank/DDBJ databases">
        <title>Draft genome of the white-rot fungus Obba rivulosa 3A-2.</title>
        <authorList>
            <consortium name="DOE Joint Genome Institute"/>
            <person name="Miettinen O."/>
            <person name="Riley R."/>
            <person name="Acob R."/>
            <person name="Barry K."/>
            <person name="Cullen D."/>
            <person name="De Vries R."/>
            <person name="Hainaut M."/>
            <person name="Hatakka A."/>
            <person name="Henrissat B."/>
            <person name="Hilden K."/>
            <person name="Kuo R."/>
            <person name="Labutti K."/>
            <person name="Lipzen A."/>
            <person name="Makela M.R."/>
            <person name="Sandor L."/>
            <person name="Spatafora J.W."/>
            <person name="Grigoriev I.V."/>
            <person name="Hibbett D.S."/>
        </authorList>
    </citation>
    <scope>NUCLEOTIDE SEQUENCE [LARGE SCALE GENOMIC DNA]</scope>
    <source>
        <strain evidence="1 2">3A-2</strain>
    </source>
</reference>
<evidence type="ECO:0000313" key="1">
    <source>
        <dbReference type="EMBL" id="OCH85398.1"/>
    </source>
</evidence>
<dbReference type="EMBL" id="KV722586">
    <property type="protein sequence ID" value="OCH85398.1"/>
    <property type="molecule type" value="Genomic_DNA"/>
</dbReference>
<sequence>MSTLTLGRYGTYCISTVWMSRPSIIRSTNQPRPNAMLKSWRAASVKHSSRSSASEAHPLNVLFPLPNFSSIALVLSNISRNPMRITPPLYGVFRSSLCTIRACRSPKCSAEVQLCTRMGVAEYLNRCTDVMIDDSVRDACCWLRRPATPGPLLDISPLRSPR</sequence>
<keyword evidence="2" id="KW-1185">Reference proteome</keyword>
<evidence type="ECO:0000313" key="2">
    <source>
        <dbReference type="Proteomes" id="UP000250043"/>
    </source>
</evidence>
<protein>
    <submittedName>
        <fullName evidence="1">Uncharacterized protein</fullName>
    </submittedName>
</protein>